<protein>
    <submittedName>
        <fullName evidence="2">Uncharacterized protein</fullName>
    </submittedName>
</protein>
<comment type="caution">
    <text evidence="2">The sequence shown here is derived from an EMBL/GenBank/DDBJ whole genome shotgun (WGS) entry which is preliminary data.</text>
</comment>
<dbReference type="Proteomes" id="UP001358586">
    <property type="component" value="Chromosome 10"/>
</dbReference>
<dbReference type="EMBL" id="JARKNE010000010">
    <property type="protein sequence ID" value="KAK5793406.1"/>
    <property type="molecule type" value="Genomic_DNA"/>
</dbReference>
<accession>A0ABR0NEG8</accession>
<feature type="region of interest" description="Disordered" evidence="1">
    <location>
        <begin position="59"/>
        <end position="94"/>
    </location>
</feature>
<proteinExistence type="predicted"/>
<name>A0ABR0NEG8_GOSAR</name>
<feature type="compositionally biased region" description="Pro residues" evidence="1">
    <location>
        <begin position="65"/>
        <end position="77"/>
    </location>
</feature>
<evidence type="ECO:0000313" key="3">
    <source>
        <dbReference type="Proteomes" id="UP001358586"/>
    </source>
</evidence>
<sequence>MSRSKLFRKGMKIKCHNCSMVEHNSRSYQTSTTVSIPSLAGVPSAAPALPAHSQIVAFEASASSPPTPSTQPTPPIMPTSSTQKILTRLRSRGK</sequence>
<gene>
    <name evidence="2" type="ORF">PVK06_034550</name>
</gene>
<evidence type="ECO:0000256" key="1">
    <source>
        <dbReference type="SAM" id="MobiDB-lite"/>
    </source>
</evidence>
<organism evidence="2 3">
    <name type="scientific">Gossypium arboreum</name>
    <name type="common">Tree cotton</name>
    <name type="synonym">Gossypium nanking</name>
    <dbReference type="NCBI Taxonomy" id="29729"/>
    <lineage>
        <taxon>Eukaryota</taxon>
        <taxon>Viridiplantae</taxon>
        <taxon>Streptophyta</taxon>
        <taxon>Embryophyta</taxon>
        <taxon>Tracheophyta</taxon>
        <taxon>Spermatophyta</taxon>
        <taxon>Magnoliopsida</taxon>
        <taxon>eudicotyledons</taxon>
        <taxon>Gunneridae</taxon>
        <taxon>Pentapetalae</taxon>
        <taxon>rosids</taxon>
        <taxon>malvids</taxon>
        <taxon>Malvales</taxon>
        <taxon>Malvaceae</taxon>
        <taxon>Malvoideae</taxon>
        <taxon>Gossypium</taxon>
    </lineage>
</organism>
<keyword evidence="3" id="KW-1185">Reference proteome</keyword>
<evidence type="ECO:0000313" key="2">
    <source>
        <dbReference type="EMBL" id="KAK5793406.1"/>
    </source>
</evidence>
<reference evidence="2 3" key="1">
    <citation type="submission" date="2023-03" db="EMBL/GenBank/DDBJ databases">
        <title>WGS of Gossypium arboreum.</title>
        <authorList>
            <person name="Yu D."/>
        </authorList>
    </citation>
    <scope>NUCLEOTIDE SEQUENCE [LARGE SCALE GENOMIC DNA]</scope>
    <source>
        <tissue evidence="2">Leaf</tissue>
    </source>
</reference>